<feature type="transmembrane region" description="Helical" evidence="1">
    <location>
        <begin position="147"/>
        <end position="173"/>
    </location>
</feature>
<evidence type="ECO:0000256" key="1">
    <source>
        <dbReference type="SAM" id="Phobius"/>
    </source>
</evidence>
<accession>A0A268NXA1</accession>
<protein>
    <recommendedName>
        <fullName evidence="4">YufK family protein</fullName>
    </recommendedName>
</protein>
<reference evidence="2 3" key="1">
    <citation type="submission" date="2017-07" db="EMBL/GenBank/DDBJ databases">
        <title>Isolation and whole genome analysis of endospore-forming bacteria from heroin.</title>
        <authorList>
            <person name="Kalinowski J."/>
            <person name="Ahrens B."/>
            <person name="Al-Dilaimi A."/>
            <person name="Winkler A."/>
            <person name="Wibberg D."/>
            <person name="Schleenbecker U."/>
            <person name="Ruckert C."/>
            <person name="Wolfel R."/>
            <person name="Grass G."/>
        </authorList>
    </citation>
    <scope>NUCLEOTIDE SEQUENCE [LARGE SCALE GENOMIC DNA]</scope>
    <source>
        <strain evidence="2 3">7539</strain>
    </source>
</reference>
<proteinExistence type="predicted"/>
<evidence type="ECO:0008006" key="4">
    <source>
        <dbReference type="Google" id="ProtNLM"/>
    </source>
</evidence>
<feature type="transmembrane region" description="Helical" evidence="1">
    <location>
        <begin position="54"/>
        <end position="74"/>
    </location>
</feature>
<dbReference type="Proteomes" id="UP000216207">
    <property type="component" value="Unassembled WGS sequence"/>
</dbReference>
<dbReference type="InterPro" id="IPR035289">
    <property type="entry name" value="DUF5366"/>
</dbReference>
<keyword evidence="1" id="KW-0472">Membrane</keyword>
<evidence type="ECO:0000313" key="3">
    <source>
        <dbReference type="Proteomes" id="UP000216207"/>
    </source>
</evidence>
<comment type="caution">
    <text evidence="2">The sequence shown here is derived from an EMBL/GenBank/DDBJ whole genome shotgun (WGS) entry which is preliminary data.</text>
</comment>
<keyword evidence="1" id="KW-1133">Transmembrane helix</keyword>
<sequence>MTNRYLTGHLPLISILLFSLALSLFGQSFAIGWLEENGVLASMTELIRENEIRLGVTILFLLAFFMLFSALKLIADTVFSLSLLFFSKDEEGALWQKVQGGAWIFLGASILSLAAVKMIFAILLLFVAAAFSYLLFAIYRIADSLTIPGLIGFVCFQLLFWAAFLVTIIYFAIRLYNSFVASLPL</sequence>
<evidence type="ECO:0000313" key="2">
    <source>
        <dbReference type="EMBL" id="PAE88126.1"/>
    </source>
</evidence>
<dbReference type="Pfam" id="PF17328">
    <property type="entry name" value="DUF5366"/>
    <property type="match status" value="1"/>
</dbReference>
<dbReference type="AlphaFoldDB" id="A0A268NXA1"/>
<feature type="transmembrane region" description="Helical" evidence="1">
    <location>
        <begin position="120"/>
        <end position="141"/>
    </location>
</feature>
<dbReference type="OMA" id="NRYITSH"/>
<organism evidence="2 3">
    <name type="scientific">Shouchella clausii</name>
    <name type="common">Alkalihalobacillus clausii</name>
    <dbReference type="NCBI Taxonomy" id="79880"/>
    <lineage>
        <taxon>Bacteria</taxon>
        <taxon>Bacillati</taxon>
        <taxon>Bacillota</taxon>
        <taxon>Bacilli</taxon>
        <taxon>Bacillales</taxon>
        <taxon>Bacillaceae</taxon>
        <taxon>Shouchella</taxon>
    </lineage>
</organism>
<feature type="transmembrane region" description="Helical" evidence="1">
    <location>
        <begin position="12"/>
        <end position="34"/>
    </location>
</feature>
<dbReference type="EMBL" id="NPCC01000023">
    <property type="protein sequence ID" value="PAE88126.1"/>
    <property type="molecule type" value="Genomic_DNA"/>
</dbReference>
<dbReference type="RefSeq" id="WP_011246315.1">
    <property type="nucleotide sequence ID" value="NZ_BOQQ01000011.1"/>
</dbReference>
<keyword evidence="1" id="KW-0812">Transmembrane</keyword>
<gene>
    <name evidence="2" type="ORF">CHH72_14865</name>
</gene>
<name>A0A268NXA1_SHOCL</name>